<evidence type="ECO:0000313" key="2">
    <source>
        <dbReference type="EMBL" id="TNN58419.1"/>
    </source>
</evidence>
<comment type="caution">
    <text evidence="2">The sequence shown here is derived from an EMBL/GenBank/DDBJ whole genome shotgun (WGS) entry which is preliminary data.</text>
</comment>
<protein>
    <submittedName>
        <fullName evidence="2">Uncharacterized protein</fullName>
    </submittedName>
</protein>
<proteinExistence type="predicted"/>
<keyword evidence="3" id="KW-1185">Reference proteome</keyword>
<dbReference type="EMBL" id="SRLO01000379">
    <property type="protein sequence ID" value="TNN58419.1"/>
    <property type="molecule type" value="Genomic_DNA"/>
</dbReference>
<feature type="region of interest" description="Disordered" evidence="1">
    <location>
        <begin position="39"/>
        <end position="63"/>
    </location>
</feature>
<evidence type="ECO:0000313" key="3">
    <source>
        <dbReference type="Proteomes" id="UP000314294"/>
    </source>
</evidence>
<evidence type="ECO:0000256" key="1">
    <source>
        <dbReference type="SAM" id="MobiDB-lite"/>
    </source>
</evidence>
<dbReference type="Proteomes" id="UP000314294">
    <property type="component" value="Unassembled WGS sequence"/>
</dbReference>
<dbReference type="AlphaFoldDB" id="A0A4Z2GY93"/>
<organism evidence="2 3">
    <name type="scientific">Liparis tanakae</name>
    <name type="common">Tanaka's snailfish</name>
    <dbReference type="NCBI Taxonomy" id="230148"/>
    <lineage>
        <taxon>Eukaryota</taxon>
        <taxon>Metazoa</taxon>
        <taxon>Chordata</taxon>
        <taxon>Craniata</taxon>
        <taxon>Vertebrata</taxon>
        <taxon>Euteleostomi</taxon>
        <taxon>Actinopterygii</taxon>
        <taxon>Neopterygii</taxon>
        <taxon>Teleostei</taxon>
        <taxon>Neoteleostei</taxon>
        <taxon>Acanthomorphata</taxon>
        <taxon>Eupercaria</taxon>
        <taxon>Perciformes</taxon>
        <taxon>Cottioidei</taxon>
        <taxon>Cottales</taxon>
        <taxon>Liparidae</taxon>
        <taxon>Liparis</taxon>
    </lineage>
</organism>
<sequence length="63" mass="6844">MSQGSVRGATEGNSDAIKHREVCLLDIASGQGTKCQSILKRDKNVNSSNRPEFSGSRLPARQR</sequence>
<gene>
    <name evidence="2" type="ORF">EYF80_031370</name>
</gene>
<accession>A0A4Z2GY93</accession>
<reference evidence="2 3" key="1">
    <citation type="submission" date="2019-03" db="EMBL/GenBank/DDBJ databases">
        <title>First draft genome of Liparis tanakae, snailfish: a comprehensive survey of snailfish specific genes.</title>
        <authorList>
            <person name="Kim W."/>
            <person name="Song I."/>
            <person name="Jeong J.-H."/>
            <person name="Kim D."/>
            <person name="Kim S."/>
            <person name="Ryu S."/>
            <person name="Song J.Y."/>
            <person name="Lee S.K."/>
        </authorList>
    </citation>
    <scope>NUCLEOTIDE SEQUENCE [LARGE SCALE GENOMIC DNA]</scope>
    <source>
        <tissue evidence="2">Muscle</tissue>
    </source>
</reference>
<name>A0A4Z2GY93_9TELE</name>